<evidence type="ECO:0000313" key="3">
    <source>
        <dbReference type="Proteomes" id="UP000014023"/>
    </source>
</evidence>
<organism evidence="2 3">
    <name type="scientific">Bacillus cereus VD196</name>
    <dbReference type="NCBI Taxonomy" id="1053243"/>
    <lineage>
        <taxon>Bacteria</taxon>
        <taxon>Bacillati</taxon>
        <taxon>Bacillota</taxon>
        <taxon>Bacilli</taxon>
        <taxon>Bacillales</taxon>
        <taxon>Bacillaceae</taxon>
        <taxon>Bacillus</taxon>
        <taxon>Bacillus cereus group</taxon>
    </lineage>
</organism>
<accession>A0A9W5PYM2</accession>
<name>A0A9W5PYM2_BACCE</name>
<dbReference type="EMBL" id="AHFL01000057">
    <property type="protein sequence ID" value="EOO61993.1"/>
    <property type="molecule type" value="Genomic_DNA"/>
</dbReference>
<reference evidence="2 3" key="1">
    <citation type="submission" date="2012-12" db="EMBL/GenBank/DDBJ databases">
        <title>The Genome Sequence of Bacillus cereus VD196.</title>
        <authorList>
            <consortium name="The Broad Institute Genome Sequencing Platform"/>
            <consortium name="The Broad Institute Genome Sequencing Center for Infectious Disease"/>
            <person name="Feldgarden M."/>
            <person name="Van der Auwera G.A."/>
            <person name="Mahillon J."/>
            <person name="Duprez V."/>
            <person name="Timmery S."/>
            <person name="Mattelet C."/>
            <person name="Dierick K."/>
            <person name="Sun M."/>
            <person name="Yu Z."/>
            <person name="Zhu L."/>
            <person name="Hu X."/>
            <person name="Shank E.B."/>
            <person name="Swiecicka I."/>
            <person name="Hansen B.M."/>
            <person name="Andrup L."/>
            <person name="Walker B."/>
            <person name="Young S.K."/>
            <person name="Zeng Q."/>
            <person name="Gargeya S."/>
            <person name="Fitzgerald M."/>
            <person name="Haas B."/>
            <person name="Abouelleil A."/>
            <person name="Alvarado L."/>
            <person name="Arachchi H.M."/>
            <person name="Berlin A.M."/>
            <person name="Chapman S.B."/>
            <person name="Dewar J."/>
            <person name="Goldberg J."/>
            <person name="Griggs A."/>
            <person name="Gujja S."/>
            <person name="Hansen M."/>
            <person name="Howarth C."/>
            <person name="Imamovic A."/>
            <person name="Larimer J."/>
            <person name="McCowan C."/>
            <person name="Murphy C."/>
            <person name="Neiman D."/>
            <person name="Pearson M."/>
            <person name="Priest M."/>
            <person name="Roberts A."/>
            <person name="Saif S."/>
            <person name="Shea T."/>
            <person name="Sisk P."/>
            <person name="Sykes S."/>
            <person name="Wortman J."/>
            <person name="Nusbaum C."/>
            <person name="Birren B."/>
        </authorList>
    </citation>
    <scope>NUCLEOTIDE SEQUENCE [LARGE SCALE GENOMIC DNA]</scope>
    <source>
        <strain evidence="2 3">VD196</strain>
    </source>
</reference>
<proteinExistence type="predicted"/>
<sequence>MFGDEISAQEGYQPVGLPFCAGYAVGYKAIQSYMKNHNKTIYEATLASTDEIISESNLFAK</sequence>
<evidence type="ECO:0000259" key="1">
    <source>
        <dbReference type="Pfam" id="PF10026"/>
    </source>
</evidence>
<evidence type="ECO:0000313" key="2">
    <source>
        <dbReference type="EMBL" id="EOO61993.1"/>
    </source>
</evidence>
<protein>
    <recommendedName>
        <fullName evidence="1">DUF2268 domain-containing protein</fullName>
    </recommendedName>
</protein>
<dbReference type="Proteomes" id="UP000014023">
    <property type="component" value="Unassembled WGS sequence"/>
</dbReference>
<comment type="caution">
    <text evidence="2">The sequence shown here is derived from an EMBL/GenBank/DDBJ whole genome shotgun (WGS) entry which is preliminary data.</text>
</comment>
<feature type="domain" description="DUF2268" evidence="1">
    <location>
        <begin position="1"/>
        <end position="53"/>
    </location>
</feature>
<gene>
    <name evidence="2" type="ORF">IKE_05783</name>
</gene>
<dbReference type="Pfam" id="PF10026">
    <property type="entry name" value="DUF2268"/>
    <property type="match status" value="1"/>
</dbReference>
<dbReference type="InterPro" id="IPR018728">
    <property type="entry name" value="DUF2268"/>
</dbReference>
<dbReference type="AlphaFoldDB" id="A0A9W5PYM2"/>